<dbReference type="AlphaFoldDB" id="A0A974X794"/>
<feature type="transmembrane region" description="Helical" evidence="1">
    <location>
        <begin position="65"/>
        <end position="84"/>
    </location>
</feature>
<evidence type="ECO:0000256" key="1">
    <source>
        <dbReference type="SAM" id="Phobius"/>
    </source>
</evidence>
<protein>
    <submittedName>
        <fullName evidence="2">Uncharacterized protein</fullName>
    </submittedName>
</protein>
<evidence type="ECO:0000313" key="3">
    <source>
        <dbReference type="Proteomes" id="UP000663602"/>
    </source>
</evidence>
<sequence length="172" mass="20145">MLSASYCAYRRKIIALYSQFLPAVQAVANSDLHVTSLVRMFTCLNGCWYYLQKCAMLVQHTHHVMIYFDYLFYLHVFYPVFVRINKYQLKTYKTSLKIKYKPGFATGFLSMRLEIEMLASRFFIQGRALITVFRDQHCVVYGVTSTLNSELSLLRQLLLKKRGFLLSHIPSL</sequence>
<reference evidence="2" key="2">
    <citation type="submission" date="2021-03" db="EMBL/GenBank/DDBJ databases">
        <title>Alternative transmission patterns in independently acquired nutritional co-symbionts of Dictyopharidae planthoppers.</title>
        <authorList>
            <person name="Michalik A."/>
            <person name="Lukasik P."/>
        </authorList>
    </citation>
    <scope>NUCLEOTIDE SEQUENCE</scope>
    <source>
        <strain evidence="2">DICMUL</strain>
    </source>
</reference>
<gene>
    <name evidence="2" type="ORF">JSR02_00495</name>
</gene>
<dbReference type="Proteomes" id="UP000663602">
    <property type="component" value="Chromosome"/>
</dbReference>
<evidence type="ECO:0000313" key="2">
    <source>
        <dbReference type="EMBL" id="QSW37779.1"/>
    </source>
</evidence>
<proteinExistence type="predicted"/>
<keyword evidence="1" id="KW-0812">Transmembrane</keyword>
<accession>A0A974X794</accession>
<organism evidence="2 3">
    <name type="scientific">Candidatus Vidania fulgoroideorum</name>
    <dbReference type="NCBI Taxonomy" id="881286"/>
    <lineage>
        <taxon>Bacteria</taxon>
        <taxon>Pseudomonadati</taxon>
        <taxon>Pseudomonadota</taxon>
        <taxon>Betaproteobacteria</taxon>
        <taxon>Candidatus Vidania</taxon>
    </lineage>
</organism>
<keyword evidence="1" id="KW-0472">Membrane</keyword>
<name>A0A974X794_9PROT</name>
<dbReference type="EMBL" id="CP071410">
    <property type="protein sequence ID" value="QSW37779.1"/>
    <property type="molecule type" value="Genomic_DNA"/>
</dbReference>
<reference evidence="2" key="1">
    <citation type="submission" date="2021-02" db="EMBL/GenBank/DDBJ databases">
        <authorList>
            <person name="Franco D."/>
        </authorList>
    </citation>
    <scope>NUCLEOTIDE SEQUENCE</scope>
    <source>
        <strain evidence="2">DICMUL</strain>
    </source>
</reference>
<keyword evidence="1" id="KW-1133">Transmembrane helix</keyword>